<evidence type="ECO:0000259" key="15">
    <source>
        <dbReference type="PROSITE" id="PS50885"/>
    </source>
</evidence>
<dbReference type="EC" id="2.7.13.3" evidence="3"/>
<keyword evidence="7" id="KW-0547">Nucleotide-binding</keyword>
<dbReference type="GO" id="GO:0005524">
    <property type="term" value="F:ATP binding"/>
    <property type="evidence" value="ECO:0007669"/>
    <property type="project" value="UniProtKB-KW"/>
</dbReference>
<evidence type="ECO:0000256" key="11">
    <source>
        <dbReference type="ARBA" id="ARBA00023136"/>
    </source>
</evidence>
<dbReference type="SUPFAM" id="SSF47384">
    <property type="entry name" value="Homodimeric domain of signal transducing histidine kinase"/>
    <property type="match status" value="1"/>
</dbReference>
<dbReference type="SMART" id="SM00388">
    <property type="entry name" value="HisKA"/>
    <property type="match status" value="1"/>
</dbReference>
<dbReference type="Gene3D" id="3.30.565.10">
    <property type="entry name" value="Histidine kinase-like ATPase, C-terminal domain"/>
    <property type="match status" value="1"/>
</dbReference>
<feature type="coiled-coil region" evidence="12">
    <location>
        <begin position="104"/>
        <end position="138"/>
    </location>
</feature>
<dbReference type="InterPro" id="IPR003661">
    <property type="entry name" value="HisK_dim/P_dom"/>
</dbReference>
<dbReference type="SMART" id="SM00304">
    <property type="entry name" value="HAMP"/>
    <property type="match status" value="1"/>
</dbReference>
<dbReference type="PRINTS" id="PR00344">
    <property type="entry name" value="BCTRLSENSOR"/>
</dbReference>
<proteinExistence type="predicted"/>
<comment type="catalytic activity">
    <reaction evidence="1">
        <text>ATP + protein L-histidine = ADP + protein N-phospho-L-histidine.</text>
        <dbReference type="EC" id="2.7.13.3"/>
    </reaction>
</comment>
<dbReference type="InterPro" id="IPR036097">
    <property type="entry name" value="HisK_dim/P_sf"/>
</dbReference>
<dbReference type="InterPro" id="IPR035965">
    <property type="entry name" value="PAS-like_dom_sf"/>
</dbReference>
<dbReference type="AlphaFoldDB" id="E6PZB0"/>
<feature type="domain" description="Histidine kinase" evidence="14">
    <location>
        <begin position="240"/>
        <end position="457"/>
    </location>
</feature>
<evidence type="ECO:0000256" key="8">
    <source>
        <dbReference type="ARBA" id="ARBA00022777"/>
    </source>
</evidence>
<evidence type="ECO:0000256" key="7">
    <source>
        <dbReference type="ARBA" id="ARBA00022741"/>
    </source>
</evidence>
<dbReference type="GO" id="GO:0000155">
    <property type="term" value="F:phosphorelay sensor kinase activity"/>
    <property type="evidence" value="ECO:0007669"/>
    <property type="project" value="InterPro"/>
</dbReference>
<dbReference type="GO" id="GO:0016036">
    <property type="term" value="P:cellular response to phosphate starvation"/>
    <property type="evidence" value="ECO:0007669"/>
    <property type="project" value="TreeGrafter"/>
</dbReference>
<keyword evidence="12" id="KW-0175">Coiled coil</keyword>
<dbReference type="Pfam" id="PF02518">
    <property type="entry name" value="HATPase_c"/>
    <property type="match status" value="1"/>
</dbReference>
<dbReference type="InterPro" id="IPR003660">
    <property type="entry name" value="HAMP_dom"/>
</dbReference>
<feature type="transmembrane region" description="Helical" evidence="13">
    <location>
        <begin position="48"/>
        <end position="67"/>
    </location>
</feature>
<dbReference type="PANTHER" id="PTHR45453:SF1">
    <property type="entry name" value="PHOSPHATE REGULON SENSOR PROTEIN PHOR"/>
    <property type="match status" value="1"/>
</dbReference>
<evidence type="ECO:0000256" key="10">
    <source>
        <dbReference type="ARBA" id="ARBA00023012"/>
    </source>
</evidence>
<dbReference type="CDD" id="cd00082">
    <property type="entry name" value="HisKA"/>
    <property type="match status" value="1"/>
</dbReference>
<keyword evidence="9" id="KW-0067">ATP-binding</keyword>
<dbReference type="FunFam" id="3.30.565.10:FF:000006">
    <property type="entry name" value="Sensor histidine kinase WalK"/>
    <property type="match status" value="1"/>
</dbReference>
<name>E6PZB0_9ZZZZ</name>
<evidence type="ECO:0000256" key="12">
    <source>
        <dbReference type="SAM" id="Coils"/>
    </source>
</evidence>
<evidence type="ECO:0000256" key="4">
    <source>
        <dbReference type="ARBA" id="ARBA00022475"/>
    </source>
</evidence>
<dbReference type="SUPFAM" id="SSF55874">
    <property type="entry name" value="ATPase domain of HSP90 chaperone/DNA topoisomerase II/histidine kinase"/>
    <property type="match status" value="1"/>
</dbReference>
<evidence type="ECO:0000256" key="2">
    <source>
        <dbReference type="ARBA" id="ARBA00004236"/>
    </source>
</evidence>
<evidence type="ECO:0000256" key="5">
    <source>
        <dbReference type="ARBA" id="ARBA00022553"/>
    </source>
</evidence>
<keyword evidence="13" id="KW-1133">Transmembrane helix</keyword>
<dbReference type="CDD" id="cd00075">
    <property type="entry name" value="HATPase"/>
    <property type="match status" value="1"/>
</dbReference>
<dbReference type="PANTHER" id="PTHR45453">
    <property type="entry name" value="PHOSPHATE REGULON SENSOR PROTEIN PHOR"/>
    <property type="match status" value="1"/>
</dbReference>
<keyword evidence="4" id="KW-1003">Cell membrane</keyword>
<dbReference type="Pfam" id="PF00512">
    <property type="entry name" value="HisKA"/>
    <property type="match status" value="1"/>
</dbReference>
<reference evidence="16" key="1">
    <citation type="submission" date="2009-10" db="EMBL/GenBank/DDBJ databases">
        <title>Diversity of trophic interactions inside an arsenic-rich microbial ecosystem.</title>
        <authorList>
            <person name="Bertin P.N."/>
            <person name="Heinrich-Salmeron A."/>
            <person name="Pelletier E."/>
            <person name="Goulhen-Chollet F."/>
            <person name="Arsene-Ploetze F."/>
            <person name="Gallien S."/>
            <person name="Calteau A."/>
            <person name="Vallenet D."/>
            <person name="Casiot C."/>
            <person name="Chane-Woon-Ming B."/>
            <person name="Giloteaux L."/>
            <person name="Barakat M."/>
            <person name="Bonnefoy V."/>
            <person name="Bruneel O."/>
            <person name="Chandler M."/>
            <person name="Cleiss J."/>
            <person name="Duran R."/>
            <person name="Elbaz-Poulichet F."/>
            <person name="Fonknechten N."/>
            <person name="Lauga B."/>
            <person name="Mornico D."/>
            <person name="Ortet P."/>
            <person name="Schaeffer C."/>
            <person name="Siguier P."/>
            <person name="Alexander Thil Smith A."/>
            <person name="Van Dorsselaer A."/>
            <person name="Weissenbach J."/>
            <person name="Medigue C."/>
            <person name="Le Paslier D."/>
        </authorList>
    </citation>
    <scope>NUCLEOTIDE SEQUENCE</scope>
</reference>
<dbReference type="Pfam" id="PF00672">
    <property type="entry name" value="HAMP"/>
    <property type="match status" value="1"/>
</dbReference>
<dbReference type="GO" id="GO:0004721">
    <property type="term" value="F:phosphoprotein phosphatase activity"/>
    <property type="evidence" value="ECO:0007669"/>
    <property type="project" value="TreeGrafter"/>
</dbReference>
<dbReference type="Gene3D" id="1.10.287.130">
    <property type="match status" value="1"/>
</dbReference>
<evidence type="ECO:0000256" key="13">
    <source>
        <dbReference type="SAM" id="Phobius"/>
    </source>
</evidence>
<dbReference type="EMBL" id="CABN01000116">
    <property type="protein sequence ID" value="CBI00269.1"/>
    <property type="molecule type" value="Genomic_DNA"/>
</dbReference>
<accession>E6PZB0</accession>
<protein>
    <recommendedName>
        <fullName evidence="3">histidine kinase</fullName>
        <ecNumber evidence="3">2.7.13.3</ecNumber>
    </recommendedName>
</protein>
<dbReference type="SUPFAM" id="SSF158472">
    <property type="entry name" value="HAMP domain-like"/>
    <property type="match status" value="1"/>
</dbReference>
<evidence type="ECO:0000256" key="1">
    <source>
        <dbReference type="ARBA" id="ARBA00000085"/>
    </source>
</evidence>
<keyword evidence="13" id="KW-0812">Transmembrane</keyword>
<evidence type="ECO:0000259" key="14">
    <source>
        <dbReference type="PROSITE" id="PS50109"/>
    </source>
</evidence>
<gene>
    <name evidence="16" type="ORF">CARN3_1280</name>
</gene>
<dbReference type="PROSITE" id="PS50109">
    <property type="entry name" value="HIS_KIN"/>
    <property type="match status" value="1"/>
</dbReference>
<keyword evidence="6" id="KW-0808">Transferase</keyword>
<dbReference type="GO" id="GO:0005886">
    <property type="term" value="C:plasma membrane"/>
    <property type="evidence" value="ECO:0007669"/>
    <property type="project" value="UniProtKB-SubCell"/>
</dbReference>
<evidence type="ECO:0000256" key="3">
    <source>
        <dbReference type="ARBA" id="ARBA00012438"/>
    </source>
</evidence>
<dbReference type="InterPro" id="IPR003594">
    <property type="entry name" value="HATPase_dom"/>
</dbReference>
<keyword evidence="8 16" id="KW-0418">Kinase</keyword>
<comment type="subcellular location">
    <subcellularLocation>
        <location evidence="2">Cell membrane</location>
    </subcellularLocation>
</comment>
<evidence type="ECO:0000256" key="6">
    <source>
        <dbReference type="ARBA" id="ARBA00022679"/>
    </source>
</evidence>
<feature type="domain" description="HAMP" evidence="15">
    <location>
        <begin position="67"/>
        <end position="119"/>
    </location>
</feature>
<evidence type="ECO:0000313" key="16">
    <source>
        <dbReference type="EMBL" id="CBI00269.1"/>
    </source>
</evidence>
<dbReference type="InterPro" id="IPR004358">
    <property type="entry name" value="Sig_transdc_His_kin-like_C"/>
</dbReference>
<dbReference type="SMART" id="SM00387">
    <property type="entry name" value="HATPase_c"/>
    <property type="match status" value="1"/>
</dbReference>
<dbReference type="InterPro" id="IPR005467">
    <property type="entry name" value="His_kinase_dom"/>
</dbReference>
<evidence type="ECO:0000256" key="9">
    <source>
        <dbReference type="ARBA" id="ARBA00022840"/>
    </source>
</evidence>
<keyword evidence="10" id="KW-0902">Two-component regulatory system</keyword>
<organism evidence="16">
    <name type="scientific">mine drainage metagenome</name>
    <dbReference type="NCBI Taxonomy" id="410659"/>
    <lineage>
        <taxon>unclassified sequences</taxon>
        <taxon>metagenomes</taxon>
        <taxon>ecological metagenomes</taxon>
    </lineage>
</organism>
<keyword evidence="11 13" id="KW-0472">Membrane</keyword>
<dbReference type="SUPFAM" id="SSF55785">
    <property type="entry name" value="PYP-like sensor domain (PAS domain)"/>
    <property type="match status" value="1"/>
</dbReference>
<comment type="caution">
    <text evidence="16">The sequence shown here is derived from an EMBL/GenBank/DDBJ whole genome shotgun (WGS) entry which is preliminary data.</text>
</comment>
<dbReference type="FunFam" id="1.10.287.130:FF:000008">
    <property type="entry name" value="Two-component sensor histidine kinase"/>
    <property type="match status" value="1"/>
</dbReference>
<dbReference type="InterPro" id="IPR036890">
    <property type="entry name" value="HATPase_C_sf"/>
</dbReference>
<dbReference type="Gene3D" id="6.10.340.10">
    <property type="match status" value="1"/>
</dbReference>
<dbReference type="CDD" id="cd06225">
    <property type="entry name" value="HAMP"/>
    <property type="match status" value="1"/>
</dbReference>
<keyword evidence="5" id="KW-0597">Phosphoprotein</keyword>
<dbReference type="Gene3D" id="3.30.450.20">
    <property type="entry name" value="PAS domain"/>
    <property type="match status" value="1"/>
</dbReference>
<dbReference type="InterPro" id="IPR050351">
    <property type="entry name" value="BphY/WalK/GraS-like"/>
</dbReference>
<sequence>MTRKVFYKLLGLFALLLVFHAALIEFFFHSIVLRAATRPRYVLGQEALLSGVAALLLALLLAAWFSLSISRRLRRMVDFAHQIAEGRLEARLDDSVNDELSIMAAALNTSAARLQQSFEEIESKRRELAALLDSMQEAVVAISADGLVSWSNAVLRRLAGTQIRVGATLAHSLRDPDVLACVEGALRERQVRFGRAIALVPGRVLEINAAPTPGGGAVVVLHDITAVEAAEKSRRDFIANVSHELRTPLTSISGYVETLLEDQNPRPETTREFLSIILKNSQRMNRLTEDLLELASIESKDYRLSPQPIRADALVADAVESLAGLVVDSGITLETGPAPATTVLADPDAMTQVFGNLIENAIKYGKSGGRILVSAKAHSREIEFVVKDFGPGISSEHLGRIFERFYRVDKARSRESGGTGLGLAIVKHIILAHGGRIWAESELGAGAAFHFTLLTAETYRGPSPGSLDCEFSAPQSKDSSPRNIVVSE</sequence>
<dbReference type="PROSITE" id="PS50885">
    <property type="entry name" value="HAMP"/>
    <property type="match status" value="1"/>
</dbReference>